<dbReference type="InterPro" id="IPR002986">
    <property type="entry name" value="DAP_deCOOHase_LysA"/>
</dbReference>
<dbReference type="PROSITE" id="PS00878">
    <property type="entry name" value="ODR_DC_2_1"/>
    <property type="match status" value="1"/>
</dbReference>
<dbReference type="InterPro" id="IPR022657">
    <property type="entry name" value="De-COase2_CS"/>
</dbReference>
<keyword evidence="5" id="KW-0028">Amino-acid biosynthesis</keyword>
<evidence type="ECO:0000256" key="8">
    <source>
        <dbReference type="RuleBase" id="RU003738"/>
    </source>
</evidence>
<dbReference type="EC" id="4.1.1.20" evidence="5 6"/>
<comment type="catalytic activity">
    <reaction evidence="5 8">
        <text>meso-2,6-diaminopimelate + H(+) = L-lysine + CO2</text>
        <dbReference type="Rhea" id="RHEA:15101"/>
        <dbReference type="ChEBI" id="CHEBI:15378"/>
        <dbReference type="ChEBI" id="CHEBI:16526"/>
        <dbReference type="ChEBI" id="CHEBI:32551"/>
        <dbReference type="ChEBI" id="CHEBI:57791"/>
        <dbReference type="EC" id="4.1.1.20"/>
    </reaction>
</comment>
<dbReference type="PRINTS" id="PR01179">
    <property type="entry name" value="ODADCRBXLASE"/>
</dbReference>
<dbReference type="GO" id="GO:0030170">
    <property type="term" value="F:pyridoxal phosphate binding"/>
    <property type="evidence" value="ECO:0007669"/>
    <property type="project" value="UniProtKB-UniRule"/>
</dbReference>
<accession>G5HB16</accession>
<dbReference type="InterPro" id="IPR022644">
    <property type="entry name" value="De-COase2_N"/>
</dbReference>
<keyword evidence="5 8" id="KW-0457">Lysine biosynthesis</keyword>
<dbReference type="InterPro" id="IPR022653">
    <property type="entry name" value="De-COase2_pyr-phos_BS"/>
</dbReference>
<evidence type="ECO:0000256" key="4">
    <source>
        <dbReference type="ARBA" id="ARBA00023239"/>
    </source>
</evidence>
<evidence type="ECO:0000259" key="10">
    <source>
        <dbReference type="Pfam" id="PF02784"/>
    </source>
</evidence>
<feature type="binding site" evidence="5">
    <location>
        <position position="305"/>
    </location>
    <ligand>
        <name>substrate</name>
    </ligand>
</feature>
<dbReference type="HAMAP" id="MF_02120">
    <property type="entry name" value="LysA"/>
    <property type="match status" value="1"/>
</dbReference>
<dbReference type="AlphaFoldDB" id="G5HB16"/>
<dbReference type="CDD" id="cd06828">
    <property type="entry name" value="PLPDE_III_DapDC"/>
    <property type="match status" value="1"/>
</dbReference>
<dbReference type="Gene3D" id="3.20.20.10">
    <property type="entry name" value="Alanine racemase"/>
    <property type="match status" value="1"/>
</dbReference>
<organism evidence="11 12">
    <name type="scientific">Alistipes indistinctus YIT 12060</name>
    <dbReference type="NCBI Taxonomy" id="742725"/>
    <lineage>
        <taxon>Bacteria</taxon>
        <taxon>Pseudomonadati</taxon>
        <taxon>Bacteroidota</taxon>
        <taxon>Bacteroidia</taxon>
        <taxon>Bacteroidales</taxon>
        <taxon>Rikenellaceae</taxon>
        <taxon>Alistipes</taxon>
    </lineage>
</organism>
<dbReference type="OrthoDB" id="9802241at2"/>
<dbReference type="EMBL" id="ADLD01000013">
    <property type="protein sequence ID" value="EHB91782.1"/>
    <property type="molecule type" value="Genomic_DNA"/>
</dbReference>
<evidence type="ECO:0000256" key="3">
    <source>
        <dbReference type="ARBA" id="ARBA00022898"/>
    </source>
</evidence>
<dbReference type="Gene3D" id="2.40.37.10">
    <property type="entry name" value="Lyase, Ornithine Decarboxylase, Chain A, domain 1"/>
    <property type="match status" value="1"/>
</dbReference>
<evidence type="ECO:0000259" key="9">
    <source>
        <dbReference type="Pfam" id="PF00278"/>
    </source>
</evidence>
<dbReference type="PANTHER" id="PTHR43727">
    <property type="entry name" value="DIAMINOPIMELATE DECARBOXYLASE"/>
    <property type="match status" value="1"/>
</dbReference>
<name>G5HB16_9BACT</name>
<dbReference type="UniPathway" id="UPA00034">
    <property type="reaction ID" value="UER00027"/>
</dbReference>
<dbReference type="SUPFAM" id="SSF50621">
    <property type="entry name" value="Alanine racemase C-terminal domain-like"/>
    <property type="match status" value="1"/>
</dbReference>
<comment type="caution">
    <text evidence="11">The sequence shown here is derived from an EMBL/GenBank/DDBJ whole genome shotgun (WGS) entry which is preliminary data.</text>
</comment>
<comment type="cofactor">
    <cofactor evidence="1 5 7 8">
        <name>pyridoxal 5'-phosphate</name>
        <dbReference type="ChEBI" id="CHEBI:597326"/>
    </cofactor>
</comment>
<gene>
    <name evidence="5" type="primary">lysA</name>
    <name evidence="11" type="ORF">HMPREF9450_01831</name>
</gene>
<feature type="domain" description="Orn/DAP/Arg decarboxylase 2 N-terminal" evidence="10">
    <location>
        <begin position="40"/>
        <end position="272"/>
    </location>
</feature>
<dbReference type="HOGENOM" id="CLU_026444_0_0_10"/>
<dbReference type="GeneID" id="92815143"/>
<keyword evidence="3 5" id="KW-0663">Pyridoxal phosphate</keyword>
<dbReference type="FunFam" id="3.20.20.10:FF:000003">
    <property type="entry name" value="Diaminopimelate decarboxylase"/>
    <property type="match status" value="1"/>
</dbReference>
<dbReference type="SUPFAM" id="SSF51419">
    <property type="entry name" value="PLP-binding barrel"/>
    <property type="match status" value="1"/>
</dbReference>
<feature type="modified residue" description="N6-(pyridoxal phosphate)lysine" evidence="5 7">
    <location>
        <position position="48"/>
    </location>
</feature>
<dbReference type="InterPro" id="IPR000183">
    <property type="entry name" value="Orn/DAP/Arg_de-COase"/>
</dbReference>
<feature type="binding site" evidence="5">
    <location>
        <position position="309"/>
    </location>
    <ligand>
        <name>substrate</name>
    </ligand>
</feature>
<feature type="binding site" evidence="5">
    <location>
        <position position="335"/>
    </location>
    <ligand>
        <name>substrate</name>
    </ligand>
</feature>
<keyword evidence="12" id="KW-1185">Reference proteome</keyword>
<evidence type="ECO:0000256" key="2">
    <source>
        <dbReference type="ARBA" id="ARBA00022793"/>
    </source>
</evidence>
<comment type="function">
    <text evidence="5">Specifically catalyzes the decarboxylation of meso-diaminopimelate (meso-DAP) to L-lysine.</text>
</comment>
<dbReference type="NCBIfam" id="TIGR01048">
    <property type="entry name" value="lysA"/>
    <property type="match status" value="1"/>
</dbReference>
<dbReference type="eggNOG" id="COG0019">
    <property type="taxonomic scope" value="Bacteria"/>
</dbReference>
<reference evidence="11 12" key="1">
    <citation type="submission" date="2011-08" db="EMBL/GenBank/DDBJ databases">
        <title>The Genome Sequence of Alistipes indistinctus YIT 12060.</title>
        <authorList>
            <consortium name="The Broad Institute Genome Sequencing Platform"/>
            <person name="Earl A."/>
            <person name="Ward D."/>
            <person name="Feldgarden M."/>
            <person name="Gevers D."/>
            <person name="Morotomi M."/>
            <person name="Young S.K."/>
            <person name="Zeng Q."/>
            <person name="Gargeya S."/>
            <person name="Fitzgerald M."/>
            <person name="Haas B."/>
            <person name="Abouelleil A."/>
            <person name="Alvarado L."/>
            <person name="Arachchi H.M."/>
            <person name="Berlin A."/>
            <person name="Brown A."/>
            <person name="Chapman S.B."/>
            <person name="Chen Z."/>
            <person name="Dunbar C."/>
            <person name="Freedman E."/>
            <person name="Gearin G."/>
            <person name="Gellesch M."/>
            <person name="Goldberg J."/>
            <person name="Griggs A."/>
            <person name="Gujja S."/>
            <person name="Heiman D."/>
            <person name="Howarth C."/>
            <person name="Larson L."/>
            <person name="Lui A."/>
            <person name="MacDonald P.J.P."/>
            <person name="Montmayeur A."/>
            <person name="Murphy C."/>
            <person name="Neiman D."/>
            <person name="Pearson M."/>
            <person name="Priest M."/>
            <person name="Roberts A."/>
            <person name="Saif S."/>
            <person name="Shea T."/>
            <person name="Shenoy N."/>
            <person name="Sisk P."/>
            <person name="Stolte C."/>
            <person name="Sykes S."/>
            <person name="Wortman J."/>
            <person name="Nusbaum C."/>
            <person name="Birren B."/>
        </authorList>
    </citation>
    <scope>NUCLEOTIDE SEQUENCE [LARGE SCALE GENOMIC DNA]</scope>
    <source>
        <strain evidence="11 12">YIT 12060</strain>
    </source>
</reference>
<dbReference type="InterPro" id="IPR022643">
    <property type="entry name" value="De-COase2_C"/>
</dbReference>
<evidence type="ECO:0000313" key="12">
    <source>
        <dbReference type="Proteomes" id="UP000006008"/>
    </source>
</evidence>
<feature type="active site" description="Proton donor" evidence="7">
    <location>
        <position position="334"/>
    </location>
</feature>
<dbReference type="InterPro" id="IPR029066">
    <property type="entry name" value="PLP-binding_barrel"/>
</dbReference>
<dbReference type="GO" id="GO:0009089">
    <property type="term" value="P:lysine biosynthetic process via diaminopimelate"/>
    <property type="evidence" value="ECO:0007669"/>
    <property type="project" value="UniProtKB-UniRule"/>
</dbReference>
<dbReference type="PROSITE" id="PS00879">
    <property type="entry name" value="ODR_DC_2_2"/>
    <property type="match status" value="1"/>
</dbReference>
<feature type="binding site" evidence="5">
    <location>
        <position position="363"/>
    </location>
    <ligand>
        <name>substrate</name>
    </ligand>
</feature>
<dbReference type="Pfam" id="PF02784">
    <property type="entry name" value="Orn_Arg_deC_N"/>
    <property type="match status" value="1"/>
</dbReference>
<dbReference type="STRING" id="742725.HMPREF9450_01831"/>
<feature type="binding site" evidence="5">
    <location>
        <begin position="265"/>
        <end position="268"/>
    </location>
    <ligand>
        <name>pyridoxal 5'-phosphate</name>
        <dbReference type="ChEBI" id="CHEBI:597326"/>
    </ligand>
</feature>
<comment type="pathway">
    <text evidence="5 8">Amino-acid biosynthesis; L-lysine biosynthesis via DAP pathway; L-lysine from DL-2,6-diaminopimelate: step 1/1.</text>
</comment>
<dbReference type="Proteomes" id="UP000006008">
    <property type="component" value="Unassembled WGS sequence"/>
</dbReference>
<dbReference type="PRINTS" id="PR01181">
    <property type="entry name" value="DAPDCRBXLASE"/>
</dbReference>
<dbReference type="PANTHER" id="PTHR43727:SF2">
    <property type="entry name" value="GROUP IV DECARBOXYLASE"/>
    <property type="match status" value="1"/>
</dbReference>
<dbReference type="PATRIC" id="fig|742725.3.peg.1926"/>
<dbReference type="InterPro" id="IPR009006">
    <property type="entry name" value="Ala_racemase/Decarboxylase_C"/>
</dbReference>
<evidence type="ECO:0000256" key="7">
    <source>
        <dbReference type="PIRSR" id="PIRSR600183-50"/>
    </source>
</evidence>
<comment type="similarity">
    <text evidence="5">Belongs to the Orn/Lys/Arg decarboxylase class-II family. LysA subfamily.</text>
</comment>
<feature type="binding site" evidence="5">
    <location>
        <position position="268"/>
    </location>
    <ligand>
        <name>substrate</name>
    </ligand>
</feature>
<feature type="binding site" evidence="5">
    <location>
        <position position="227"/>
    </location>
    <ligand>
        <name>pyridoxal 5'-phosphate</name>
        <dbReference type="ChEBI" id="CHEBI:597326"/>
    </ligand>
</feature>
<dbReference type="GO" id="GO:0008836">
    <property type="term" value="F:diaminopimelate decarboxylase activity"/>
    <property type="evidence" value="ECO:0007669"/>
    <property type="project" value="UniProtKB-UniRule"/>
</dbReference>
<evidence type="ECO:0000256" key="1">
    <source>
        <dbReference type="ARBA" id="ARBA00001933"/>
    </source>
</evidence>
<proteinExistence type="inferred from homology"/>
<comment type="subunit">
    <text evidence="5">Homodimer.</text>
</comment>
<protein>
    <recommendedName>
        <fullName evidence="5 6">Diaminopimelate decarboxylase</fullName>
        <shortName evidence="5">DAP decarboxylase</shortName>
        <shortName evidence="5">DAPDC</shortName>
        <ecNumber evidence="5 6">4.1.1.20</ecNumber>
    </recommendedName>
</protein>
<dbReference type="Pfam" id="PF00278">
    <property type="entry name" value="Orn_DAP_Arg_deC"/>
    <property type="match status" value="1"/>
</dbReference>
<evidence type="ECO:0000256" key="6">
    <source>
        <dbReference type="NCBIfam" id="TIGR01048"/>
    </source>
</evidence>
<keyword evidence="2 5" id="KW-0210">Decarboxylase</keyword>
<dbReference type="RefSeq" id="WP_009134637.1">
    <property type="nucleotide sequence ID" value="NZ_CP102250.1"/>
</dbReference>
<feature type="domain" description="Orn/DAP/Arg decarboxylase 2 C-terminal" evidence="9">
    <location>
        <begin position="18"/>
        <end position="361"/>
    </location>
</feature>
<keyword evidence="4 5" id="KW-0456">Lyase</keyword>
<evidence type="ECO:0000313" key="11">
    <source>
        <dbReference type="EMBL" id="EHB91782.1"/>
    </source>
</evidence>
<feature type="binding site" evidence="5">
    <location>
        <position position="363"/>
    </location>
    <ligand>
        <name>pyridoxal 5'-phosphate</name>
        <dbReference type="ChEBI" id="CHEBI:597326"/>
    </ligand>
</feature>
<sequence>MSARQYTDQLQKLDTPFYFYDMQLLADTLAKAVAEAGKYGYKVHYALKANFDPRIVAAIRKAGLGVDCVSGNEVRLAIESGCLASEIVFAGVAKSDKEIRYALGQDIFSFNCESLQELEVINALAAETGRTARIALRINPDVDPRTHKHISTGQADSKFGISYTEINEAIRSLNRLPNIRIVGIHFHIGSQITDMEVFGNFCVKVNKIQQWFVEQGIELKHLNLGGGLGVGYNDPDGKPIPDFAGYFGIVNRTLETKPGQTVHFELGRSLVAQSGELVTRVLYTKQNAAGRQIALVDAGMTDLIRPALYQAHHKIESLTGQGPLQPYMVAGPVCESSDVFAKEALLPEVKRGDLLTIRTAGAYGSAMASRYNLRDLPRSVYSDEL</sequence>
<evidence type="ECO:0000256" key="5">
    <source>
        <dbReference type="HAMAP-Rule" id="MF_02120"/>
    </source>
</evidence>